<dbReference type="EMBL" id="JBHSTP010000001">
    <property type="protein sequence ID" value="MFC6355934.1"/>
    <property type="molecule type" value="Genomic_DNA"/>
</dbReference>
<dbReference type="Pfam" id="PF19402">
    <property type="entry name" value="RamS"/>
    <property type="match status" value="1"/>
</dbReference>
<keyword evidence="2" id="KW-1185">Reference proteome</keyword>
<evidence type="ECO:0000313" key="2">
    <source>
        <dbReference type="Proteomes" id="UP001596306"/>
    </source>
</evidence>
<accession>A0ABW1VDA3</accession>
<protein>
    <submittedName>
        <fullName evidence="1">SapB/AmfS family lanthipeptide</fullName>
    </submittedName>
</protein>
<proteinExistence type="predicted"/>
<name>A0ABW1VDA3_9MICO</name>
<dbReference type="RefSeq" id="WP_386729451.1">
    <property type="nucleotide sequence ID" value="NZ_JBHSTP010000001.1"/>
</dbReference>
<dbReference type="InterPro" id="IPR045825">
    <property type="entry name" value="RamS"/>
</dbReference>
<dbReference type="Proteomes" id="UP001596306">
    <property type="component" value="Unassembled WGS sequence"/>
</dbReference>
<reference evidence="2" key="1">
    <citation type="journal article" date="2019" name="Int. J. Syst. Evol. Microbiol.">
        <title>The Global Catalogue of Microorganisms (GCM) 10K type strain sequencing project: providing services to taxonomists for standard genome sequencing and annotation.</title>
        <authorList>
            <consortium name="The Broad Institute Genomics Platform"/>
            <consortium name="The Broad Institute Genome Sequencing Center for Infectious Disease"/>
            <person name="Wu L."/>
            <person name="Ma J."/>
        </authorList>
    </citation>
    <scope>NUCLEOTIDE SEQUENCE [LARGE SCALE GENOMIC DNA]</scope>
    <source>
        <strain evidence="2">CCUG 43304</strain>
    </source>
</reference>
<comment type="caution">
    <text evidence="1">The sequence shown here is derived from an EMBL/GenBank/DDBJ whole genome shotgun (WGS) entry which is preliminary data.</text>
</comment>
<sequence length="40" mass="4019">MSYILRLQTIKAGASGASGARTFSTLSPVVCVSTASVALC</sequence>
<evidence type="ECO:0000313" key="1">
    <source>
        <dbReference type="EMBL" id="MFC6355934.1"/>
    </source>
</evidence>
<organism evidence="1 2">
    <name type="scientific">Luethyella okanaganae</name>
    <dbReference type="NCBI Taxonomy" id="69372"/>
    <lineage>
        <taxon>Bacteria</taxon>
        <taxon>Bacillati</taxon>
        <taxon>Actinomycetota</taxon>
        <taxon>Actinomycetes</taxon>
        <taxon>Micrococcales</taxon>
        <taxon>Microbacteriaceae</taxon>
        <taxon>Luethyella</taxon>
    </lineage>
</organism>
<gene>
    <name evidence="1" type="ORF">ACFQB0_07415</name>
</gene>